<proteinExistence type="predicted"/>
<feature type="compositionally biased region" description="Polar residues" evidence="1">
    <location>
        <begin position="126"/>
        <end position="151"/>
    </location>
</feature>
<keyword evidence="3" id="KW-1185">Reference proteome</keyword>
<feature type="compositionally biased region" description="Polar residues" evidence="1">
    <location>
        <begin position="339"/>
        <end position="355"/>
    </location>
</feature>
<dbReference type="Proteomes" id="UP000747542">
    <property type="component" value="Unassembled WGS sequence"/>
</dbReference>
<gene>
    <name evidence="2" type="ORF">Hamer_G017481</name>
</gene>
<feature type="compositionally biased region" description="Basic and acidic residues" evidence="1">
    <location>
        <begin position="260"/>
        <end position="271"/>
    </location>
</feature>
<feature type="compositionally biased region" description="Basic residues" evidence="1">
    <location>
        <begin position="407"/>
        <end position="417"/>
    </location>
</feature>
<dbReference type="AlphaFoldDB" id="A0A8J5JVJ7"/>
<feature type="compositionally biased region" description="Basic and acidic residues" evidence="1">
    <location>
        <begin position="154"/>
        <end position="169"/>
    </location>
</feature>
<accession>A0A8J5JVJ7</accession>
<feature type="compositionally biased region" description="Polar residues" evidence="1">
    <location>
        <begin position="71"/>
        <end position="98"/>
    </location>
</feature>
<feature type="compositionally biased region" description="Polar residues" evidence="1">
    <location>
        <begin position="195"/>
        <end position="207"/>
    </location>
</feature>
<evidence type="ECO:0000313" key="2">
    <source>
        <dbReference type="EMBL" id="KAG7160029.1"/>
    </source>
</evidence>
<protein>
    <submittedName>
        <fullName evidence="2">Uncharacterized protein</fullName>
    </submittedName>
</protein>
<feature type="region of interest" description="Disordered" evidence="1">
    <location>
        <begin position="195"/>
        <end position="274"/>
    </location>
</feature>
<name>A0A8J5JVJ7_HOMAM</name>
<feature type="compositionally biased region" description="Basic and acidic residues" evidence="1">
    <location>
        <begin position="390"/>
        <end position="406"/>
    </location>
</feature>
<reference evidence="2" key="1">
    <citation type="journal article" date="2021" name="Sci. Adv.">
        <title>The American lobster genome reveals insights on longevity, neural, and immune adaptations.</title>
        <authorList>
            <person name="Polinski J.M."/>
            <person name="Zimin A.V."/>
            <person name="Clark K.F."/>
            <person name="Kohn A.B."/>
            <person name="Sadowski N."/>
            <person name="Timp W."/>
            <person name="Ptitsyn A."/>
            <person name="Khanna P."/>
            <person name="Romanova D.Y."/>
            <person name="Williams P."/>
            <person name="Greenwood S.J."/>
            <person name="Moroz L.L."/>
            <person name="Walt D.R."/>
            <person name="Bodnar A.G."/>
        </authorList>
    </citation>
    <scope>NUCLEOTIDE SEQUENCE</scope>
    <source>
        <strain evidence="2">GMGI-L3</strain>
    </source>
</reference>
<feature type="region of interest" description="Disordered" evidence="1">
    <location>
        <begin position="1"/>
        <end position="113"/>
    </location>
</feature>
<feature type="region of interest" description="Disordered" evidence="1">
    <location>
        <begin position="339"/>
        <end position="417"/>
    </location>
</feature>
<evidence type="ECO:0000256" key="1">
    <source>
        <dbReference type="SAM" id="MobiDB-lite"/>
    </source>
</evidence>
<feature type="compositionally biased region" description="Low complexity" evidence="1">
    <location>
        <begin position="234"/>
        <end position="246"/>
    </location>
</feature>
<feature type="compositionally biased region" description="Acidic residues" evidence="1">
    <location>
        <begin position="250"/>
        <end position="259"/>
    </location>
</feature>
<feature type="region of interest" description="Disordered" evidence="1">
    <location>
        <begin position="126"/>
        <end position="169"/>
    </location>
</feature>
<sequence length="417" mass="46184">MLAIKKYFTSRRGRSSDEFETPRGLVCTCPHGTGSSVNVGGAGVSEKPRRRTREKDDLSLPSPSLLRRHQTSSSPSVRQYPTSSSPSVRQHSATSSVRQAIDDEGPSCSSASRYHRYRRSVSLDQILQSSDGSHSDGGLTTTTHYPYSSASLDPPDHHPPGGDADGGRELSDFEKENLLFLRDLDNSYYRPLTHSLSNTSLGSTFSEDSLAGESTPRGGSPYPGRREYPRTAYSPSKTSPSKIIRSISREEDEDDLSEDEIGRGKDRDSFKRKISLPVFMGRGSTSDSSAPSSVCSLPGSSAWWSHKPVRLPPPRKYSTNHSPPYTSSINQAKMLFTNRSFSSPAGQSTSSTTPANKKVNEISFITWDDSPPPVSRPGKDQWEEEVEEEVKEKKEEVKKEDEESIRTRKKKKKEEEV</sequence>
<dbReference type="EMBL" id="JAHLQT010031743">
    <property type="protein sequence ID" value="KAG7160029.1"/>
    <property type="molecule type" value="Genomic_DNA"/>
</dbReference>
<organism evidence="2 3">
    <name type="scientific">Homarus americanus</name>
    <name type="common">American lobster</name>
    <dbReference type="NCBI Taxonomy" id="6706"/>
    <lineage>
        <taxon>Eukaryota</taxon>
        <taxon>Metazoa</taxon>
        <taxon>Ecdysozoa</taxon>
        <taxon>Arthropoda</taxon>
        <taxon>Crustacea</taxon>
        <taxon>Multicrustacea</taxon>
        <taxon>Malacostraca</taxon>
        <taxon>Eumalacostraca</taxon>
        <taxon>Eucarida</taxon>
        <taxon>Decapoda</taxon>
        <taxon>Pleocyemata</taxon>
        <taxon>Astacidea</taxon>
        <taxon>Nephropoidea</taxon>
        <taxon>Nephropidae</taxon>
        <taxon>Homarus</taxon>
    </lineage>
</organism>
<evidence type="ECO:0000313" key="3">
    <source>
        <dbReference type="Proteomes" id="UP000747542"/>
    </source>
</evidence>
<comment type="caution">
    <text evidence="2">The sequence shown here is derived from an EMBL/GenBank/DDBJ whole genome shotgun (WGS) entry which is preliminary data.</text>
</comment>